<proteinExistence type="predicted"/>
<feature type="coiled-coil region" evidence="1">
    <location>
        <begin position="414"/>
        <end position="526"/>
    </location>
</feature>
<reference evidence="4" key="1">
    <citation type="submission" date="2019-08" db="EMBL/GenBank/DDBJ databases">
        <title>The improved chromosome-level genome for the pearl oyster Pinctada fucata martensii using PacBio sequencing and Hi-C.</title>
        <authorList>
            <person name="Zheng Z."/>
        </authorList>
    </citation>
    <scope>NUCLEOTIDE SEQUENCE</scope>
    <source>
        <strain evidence="4">ZZ-2019</strain>
        <tissue evidence="4">Adductor muscle</tissue>
    </source>
</reference>
<feature type="region of interest" description="Disordered" evidence="2">
    <location>
        <begin position="691"/>
        <end position="716"/>
    </location>
</feature>
<keyword evidence="1" id="KW-0175">Coiled coil</keyword>
<evidence type="ECO:0000256" key="3">
    <source>
        <dbReference type="SAM" id="SignalP"/>
    </source>
</evidence>
<sequence length="894" mass="97129">MALLLLFFSISSLHAQSIFDPNAPAPPPGTVELPGVMGDDGVRTLTGNVVVDKEALNSMDMKPTTKIIYTPQLRATMKELGITEERLKEMLDQQRRTGKPTNVTVGSDMFTWDFSQIKESQIEDVRSALGTSSSSSPSSSSSSGSTDGSSSSLLQSSASGGLAALLNSHSPDDESKSVIGGGISRDTSLIDRTSITRDSSLVGGTGLPIGSGLIGGTGTSGDSSLQGARSIVREAGLIGGTGPITDSATLRDAGILRESDLIGGTGPIRDAGLIGGTGDAGLIDTTGIVRDTGILRGASTSQDNRLTRGDTLTRDPSLVRETDIIRDSRLIGRVDPNFGVGVSSDSDIRRDPGLTTGGGLMQLVRDSGGLPSGSVSAGSGVVRPDGIGTVSPGIGTLPDADSRIPSGRGENFVLDELHKQIQDLIAKVNKMHKDLFEKTLKLTDQEYAEEEAKIANEERRLAELLRREKELTAMQGISDPMGRPRDQADVAAMEAARQRDSLNRQIEEIQRNNENILRSLNAEAANRARNIEGFPTDILDQRPLGTINPDRPLPGGSRDPPLDPQPLGPINPDLQPAPFDPRSVGPINLDGPLDPRQDERLSVTDTSPSARRVMNREIVRDNRAGPPISDARIGQGIPSDEIRRLEMERDALRRDYDRLQALLERRRRVNGPLQNFPRMDERRRQIPSIDQRRPPVLPMDPRRPDRNMGPFGPTPRMYRDRYTPMMFDHFGQRGYPQYEPYFMYRGNMMPMRRPRPSTTIRSRGTNAQTISNQLPNRASEIMTSSTSDSPFSLGADVIVTEAKNSGMFDNAIPRPFPTYYVDPSDQSIPRSSGFSSFSSGMVTPGMGPYLPRSSVASSSSRFVRRTDSNPMFLRGASTINYIPGQTRRNRRISF</sequence>
<keyword evidence="5" id="KW-1185">Reference proteome</keyword>
<feature type="region of interest" description="Disordered" evidence="2">
    <location>
        <begin position="367"/>
        <end position="403"/>
    </location>
</feature>
<feature type="chain" id="PRO_5041655430" evidence="3">
    <location>
        <begin position="16"/>
        <end position="894"/>
    </location>
</feature>
<name>A0AA88YLU9_PINIB</name>
<feature type="coiled-coil region" evidence="1">
    <location>
        <begin position="642"/>
        <end position="669"/>
    </location>
</feature>
<organism evidence="4 5">
    <name type="scientific">Pinctada imbricata</name>
    <name type="common">Atlantic pearl-oyster</name>
    <name type="synonym">Pinctada martensii</name>
    <dbReference type="NCBI Taxonomy" id="66713"/>
    <lineage>
        <taxon>Eukaryota</taxon>
        <taxon>Metazoa</taxon>
        <taxon>Spiralia</taxon>
        <taxon>Lophotrochozoa</taxon>
        <taxon>Mollusca</taxon>
        <taxon>Bivalvia</taxon>
        <taxon>Autobranchia</taxon>
        <taxon>Pteriomorphia</taxon>
        <taxon>Pterioida</taxon>
        <taxon>Pterioidea</taxon>
        <taxon>Pteriidae</taxon>
        <taxon>Pinctada</taxon>
    </lineage>
</organism>
<feature type="compositionally biased region" description="Low complexity" evidence="2">
    <location>
        <begin position="367"/>
        <end position="382"/>
    </location>
</feature>
<feature type="region of interest" description="Disordered" evidence="2">
    <location>
        <begin position="533"/>
        <end position="607"/>
    </location>
</feature>
<feature type="compositionally biased region" description="Basic and acidic residues" evidence="2">
    <location>
        <begin position="593"/>
        <end position="602"/>
    </location>
</feature>
<dbReference type="AlphaFoldDB" id="A0AA88YLU9"/>
<protein>
    <submittedName>
        <fullName evidence="4">Uncharacterized protein</fullName>
    </submittedName>
</protein>
<dbReference type="Proteomes" id="UP001186944">
    <property type="component" value="Unassembled WGS sequence"/>
</dbReference>
<dbReference type="EMBL" id="VSWD01000001">
    <property type="protein sequence ID" value="KAK3108062.1"/>
    <property type="molecule type" value="Genomic_DNA"/>
</dbReference>
<gene>
    <name evidence="4" type="ORF">FSP39_000470</name>
</gene>
<feature type="compositionally biased region" description="Low complexity" evidence="2">
    <location>
        <begin position="127"/>
        <end position="169"/>
    </location>
</feature>
<evidence type="ECO:0000256" key="1">
    <source>
        <dbReference type="SAM" id="Coils"/>
    </source>
</evidence>
<keyword evidence="3" id="KW-0732">Signal</keyword>
<comment type="caution">
    <text evidence="4">The sequence shown here is derived from an EMBL/GenBank/DDBJ whole genome shotgun (WGS) entry which is preliminary data.</text>
</comment>
<accession>A0AA88YLU9</accession>
<evidence type="ECO:0000313" key="5">
    <source>
        <dbReference type="Proteomes" id="UP001186944"/>
    </source>
</evidence>
<feature type="signal peptide" evidence="3">
    <location>
        <begin position="1"/>
        <end position="15"/>
    </location>
</feature>
<evidence type="ECO:0000313" key="4">
    <source>
        <dbReference type="EMBL" id="KAK3108062.1"/>
    </source>
</evidence>
<evidence type="ECO:0000256" key="2">
    <source>
        <dbReference type="SAM" id="MobiDB-lite"/>
    </source>
</evidence>
<feature type="region of interest" description="Disordered" evidence="2">
    <location>
        <begin position="126"/>
        <end position="183"/>
    </location>
</feature>